<reference evidence="3" key="1">
    <citation type="journal article" date="2018" name="PLoS Negl. Trop. Dis.">
        <title>Sialome diversity of ticks revealed by RNAseq of single tick salivary glands.</title>
        <authorList>
            <person name="Perner J."/>
            <person name="Kropackova S."/>
            <person name="Kopacek P."/>
            <person name="Ribeiro J.M."/>
        </authorList>
    </citation>
    <scope>NUCLEOTIDE SEQUENCE</scope>
    <source>
        <strain evidence="3">Siblings of single egg batch collected in Ceske Budejovice</strain>
        <tissue evidence="3">Salivary glands</tissue>
    </source>
</reference>
<dbReference type="AlphaFoldDB" id="A0A147BBP7"/>
<feature type="signal peptide" evidence="2">
    <location>
        <begin position="1"/>
        <end position="17"/>
    </location>
</feature>
<sequence length="111" mass="12904">MTLTLSLVLRFVSAVVCLECSAYFHFLCTAFDYLGAFTDWPRTLPCYVMVRLYCPNEHYCSCFCLLLLFLNYSKPAKLSMLFIYIYILTASHKLAIYFFLNNSTKKSICLI</sequence>
<dbReference type="EMBL" id="GEGO01007216">
    <property type="protein sequence ID" value="JAR88188.1"/>
    <property type="molecule type" value="Transcribed_RNA"/>
</dbReference>
<feature type="chain" id="PRO_5007541924" description="Secreted protein" evidence="2">
    <location>
        <begin position="18"/>
        <end position="111"/>
    </location>
</feature>
<protein>
    <recommendedName>
        <fullName evidence="4">Secreted protein</fullName>
    </recommendedName>
</protein>
<keyword evidence="2" id="KW-0732">Signal</keyword>
<keyword evidence="1" id="KW-0472">Membrane</keyword>
<name>A0A147BBP7_IXORI</name>
<evidence type="ECO:0000313" key="3">
    <source>
        <dbReference type="EMBL" id="JAR88188.1"/>
    </source>
</evidence>
<evidence type="ECO:0000256" key="1">
    <source>
        <dbReference type="SAM" id="Phobius"/>
    </source>
</evidence>
<keyword evidence="1" id="KW-1133">Transmembrane helix</keyword>
<keyword evidence="1" id="KW-0812">Transmembrane</keyword>
<feature type="transmembrane region" description="Helical" evidence="1">
    <location>
        <begin position="78"/>
        <end position="100"/>
    </location>
</feature>
<evidence type="ECO:0008006" key="4">
    <source>
        <dbReference type="Google" id="ProtNLM"/>
    </source>
</evidence>
<accession>A0A147BBP7</accession>
<organism evidence="3">
    <name type="scientific">Ixodes ricinus</name>
    <name type="common">Common tick</name>
    <name type="synonym">Acarus ricinus</name>
    <dbReference type="NCBI Taxonomy" id="34613"/>
    <lineage>
        <taxon>Eukaryota</taxon>
        <taxon>Metazoa</taxon>
        <taxon>Ecdysozoa</taxon>
        <taxon>Arthropoda</taxon>
        <taxon>Chelicerata</taxon>
        <taxon>Arachnida</taxon>
        <taxon>Acari</taxon>
        <taxon>Parasitiformes</taxon>
        <taxon>Ixodida</taxon>
        <taxon>Ixodoidea</taxon>
        <taxon>Ixodidae</taxon>
        <taxon>Ixodinae</taxon>
        <taxon>Ixodes</taxon>
    </lineage>
</organism>
<proteinExistence type="predicted"/>
<evidence type="ECO:0000256" key="2">
    <source>
        <dbReference type="SAM" id="SignalP"/>
    </source>
</evidence>